<protein>
    <submittedName>
        <fullName evidence="2">Uncharacterized protein</fullName>
    </submittedName>
</protein>
<keyword evidence="3" id="KW-1185">Reference proteome</keyword>
<gene>
    <name evidence="2" type="ORF">RRF57_001104</name>
</gene>
<reference evidence="2 3" key="1">
    <citation type="submission" date="2023-10" db="EMBL/GenBank/DDBJ databases">
        <title>Draft genome sequence of Xylaria bambusicola isolate GMP-LS, the root and basal stem rot pathogen of sugarcane in Indonesia.</title>
        <authorList>
            <person name="Selvaraj P."/>
            <person name="Muralishankar V."/>
            <person name="Muruganantham S."/>
            <person name="Sp S."/>
            <person name="Haryani S."/>
            <person name="Lau K.J.X."/>
            <person name="Naqvi N.I."/>
        </authorList>
    </citation>
    <scope>NUCLEOTIDE SEQUENCE [LARGE SCALE GENOMIC DNA]</scope>
    <source>
        <strain evidence="2">GMP-LS</strain>
    </source>
</reference>
<name>A0AAN7Z378_9PEZI</name>
<accession>A0AAN7Z378</accession>
<evidence type="ECO:0000313" key="2">
    <source>
        <dbReference type="EMBL" id="KAK5625388.1"/>
    </source>
</evidence>
<dbReference type="EMBL" id="JAWHQM010000002">
    <property type="protein sequence ID" value="KAK5625388.1"/>
    <property type="molecule type" value="Genomic_DNA"/>
</dbReference>
<sequence>MPPLKRLASAANAATSVIFSTYDDFIAKRDSTQAVNTTDVHMLTIMCVSLSFSIVSVLSAQFAFYWFVRMRRGFRQE</sequence>
<keyword evidence="1" id="KW-0812">Transmembrane</keyword>
<dbReference type="AlphaFoldDB" id="A0AAN7Z378"/>
<organism evidence="2 3">
    <name type="scientific">Xylaria bambusicola</name>
    <dbReference type="NCBI Taxonomy" id="326684"/>
    <lineage>
        <taxon>Eukaryota</taxon>
        <taxon>Fungi</taxon>
        <taxon>Dikarya</taxon>
        <taxon>Ascomycota</taxon>
        <taxon>Pezizomycotina</taxon>
        <taxon>Sordariomycetes</taxon>
        <taxon>Xylariomycetidae</taxon>
        <taxon>Xylariales</taxon>
        <taxon>Xylariaceae</taxon>
        <taxon>Xylaria</taxon>
    </lineage>
</organism>
<keyword evidence="1" id="KW-0472">Membrane</keyword>
<evidence type="ECO:0000313" key="3">
    <source>
        <dbReference type="Proteomes" id="UP001305414"/>
    </source>
</evidence>
<keyword evidence="1" id="KW-1133">Transmembrane helix</keyword>
<comment type="caution">
    <text evidence="2">The sequence shown here is derived from an EMBL/GenBank/DDBJ whole genome shotgun (WGS) entry which is preliminary data.</text>
</comment>
<evidence type="ECO:0000256" key="1">
    <source>
        <dbReference type="SAM" id="Phobius"/>
    </source>
</evidence>
<feature type="transmembrane region" description="Helical" evidence="1">
    <location>
        <begin position="43"/>
        <end position="68"/>
    </location>
</feature>
<dbReference type="Proteomes" id="UP001305414">
    <property type="component" value="Unassembled WGS sequence"/>
</dbReference>
<proteinExistence type="predicted"/>